<dbReference type="PANTHER" id="PTHR47430">
    <property type="entry name" value="GB|AAC33480.1"/>
    <property type="match status" value="1"/>
</dbReference>
<name>A0AAP0EGF1_9MAGN</name>
<evidence type="ECO:0000313" key="3">
    <source>
        <dbReference type="Proteomes" id="UP001420932"/>
    </source>
</evidence>
<evidence type="ECO:0000259" key="1">
    <source>
        <dbReference type="PROSITE" id="PS50090"/>
    </source>
</evidence>
<evidence type="ECO:0000313" key="2">
    <source>
        <dbReference type="EMBL" id="KAK9092809.1"/>
    </source>
</evidence>
<dbReference type="PROSITE" id="PS50090">
    <property type="entry name" value="MYB_LIKE"/>
    <property type="match status" value="1"/>
</dbReference>
<organism evidence="2 3">
    <name type="scientific">Stephania yunnanensis</name>
    <dbReference type="NCBI Taxonomy" id="152371"/>
    <lineage>
        <taxon>Eukaryota</taxon>
        <taxon>Viridiplantae</taxon>
        <taxon>Streptophyta</taxon>
        <taxon>Embryophyta</taxon>
        <taxon>Tracheophyta</taxon>
        <taxon>Spermatophyta</taxon>
        <taxon>Magnoliopsida</taxon>
        <taxon>Ranunculales</taxon>
        <taxon>Menispermaceae</taxon>
        <taxon>Menispermoideae</taxon>
        <taxon>Cissampelideae</taxon>
        <taxon>Stephania</taxon>
    </lineage>
</organism>
<dbReference type="PANTHER" id="PTHR47430:SF4">
    <property type="entry name" value="GB|AAC33480.1"/>
    <property type="match status" value="1"/>
</dbReference>
<sequence>MREWYHAELGVHELEEMECIQFLAVIVCHANLDMDDREAMRRYNVMRMVRGHKPGMGELHVTIRGYGQLESSLVKEGLWANEDDNLLVNALHTLDACCMEDVNWDALIPDRSGDCCRRRFKQMINDLGAYGFKSFQEQLEVLSNRYCLEILWKLFQQLMARLQRSEASPFCTI</sequence>
<keyword evidence="3" id="KW-1185">Reference proteome</keyword>
<dbReference type="EMBL" id="JBBNAF010000012">
    <property type="protein sequence ID" value="KAK9092809.1"/>
    <property type="molecule type" value="Genomic_DNA"/>
</dbReference>
<feature type="domain" description="Myb-like" evidence="1">
    <location>
        <begin position="71"/>
        <end position="124"/>
    </location>
</feature>
<gene>
    <name evidence="2" type="ORF">Syun_027720</name>
</gene>
<comment type="caution">
    <text evidence="2">The sequence shown here is derived from an EMBL/GenBank/DDBJ whole genome shotgun (WGS) entry which is preliminary data.</text>
</comment>
<reference evidence="2 3" key="1">
    <citation type="submission" date="2024-01" db="EMBL/GenBank/DDBJ databases">
        <title>Genome assemblies of Stephania.</title>
        <authorList>
            <person name="Yang L."/>
        </authorList>
    </citation>
    <scope>NUCLEOTIDE SEQUENCE [LARGE SCALE GENOMIC DNA]</scope>
    <source>
        <strain evidence="2">YNDBR</strain>
        <tissue evidence="2">Leaf</tissue>
    </source>
</reference>
<dbReference type="AlphaFoldDB" id="A0AAP0EGF1"/>
<dbReference type="InterPro" id="IPR001005">
    <property type="entry name" value="SANT/Myb"/>
</dbReference>
<dbReference type="Proteomes" id="UP001420932">
    <property type="component" value="Unassembled WGS sequence"/>
</dbReference>
<protein>
    <recommendedName>
        <fullName evidence="1">Myb-like domain-containing protein</fullName>
    </recommendedName>
</protein>
<proteinExistence type="predicted"/>
<accession>A0AAP0EGF1</accession>